<dbReference type="PANTHER" id="PTHR30217">
    <property type="entry name" value="PEPTIDASE U32 FAMILY"/>
    <property type="match status" value="1"/>
</dbReference>
<dbReference type="Proteomes" id="UP001472866">
    <property type="component" value="Chromosome 01"/>
</dbReference>
<dbReference type="SUPFAM" id="SSF51366">
    <property type="entry name" value="Ribulose-phoshate binding barrel"/>
    <property type="match status" value="1"/>
</dbReference>
<reference evidence="3 4" key="1">
    <citation type="submission" date="2024-03" db="EMBL/GenBank/DDBJ databases">
        <title>Complete genome sequence of the green alga Chloropicon roscoffensis RCC1871.</title>
        <authorList>
            <person name="Lemieux C."/>
            <person name="Pombert J.-F."/>
            <person name="Otis C."/>
            <person name="Turmel M."/>
        </authorList>
    </citation>
    <scope>NUCLEOTIDE SEQUENCE [LARGE SCALE GENOMIC DNA]</scope>
    <source>
        <strain evidence="3 4">RCC1871</strain>
    </source>
</reference>
<dbReference type="InterPro" id="IPR011060">
    <property type="entry name" value="RibuloseP-bd_barrel"/>
</dbReference>
<dbReference type="EMBL" id="CP151501">
    <property type="protein sequence ID" value="WZN58691.1"/>
    <property type="molecule type" value="Genomic_DNA"/>
</dbReference>
<dbReference type="PANTHER" id="PTHR30217:SF10">
    <property type="entry name" value="23S RRNA 5-HYDROXYCYTIDINE C2501 SYNTHASE"/>
    <property type="match status" value="1"/>
</dbReference>
<evidence type="ECO:0000259" key="2">
    <source>
        <dbReference type="Pfam" id="PF12392"/>
    </source>
</evidence>
<feature type="region of interest" description="Disordered" evidence="1">
    <location>
        <begin position="914"/>
        <end position="946"/>
    </location>
</feature>
<evidence type="ECO:0000256" key="1">
    <source>
        <dbReference type="SAM" id="MobiDB-lite"/>
    </source>
</evidence>
<feature type="compositionally biased region" description="Low complexity" evidence="1">
    <location>
        <begin position="19"/>
        <end position="49"/>
    </location>
</feature>
<proteinExistence type="predicted"/>
<dbReference type="Pfam" id="PF12392">
    <property type="entry name" value="DUF3656"/>
    <property type="match status" value="1"/>
</dbReference>
<feature type="domain" description="Peptidase U32 collagenase" evidence="2">
    <location>
        <begin position="468"/>
        <end position="592"/>
    </location>
</feature>
<feature type="region of interest" description="Disordered" evidence="1">
    <location>
        <begin position="19"/>
        <end position="58"/>
    </location>
</feature>
<keyword evidence="4" id="KW-1185">Reference proteome</keyword>
<organism evidence="3 4">
    <name type="scientific">Chloropicon roscoffensis</name>
    <dbReference type="NCBI Taxonomy" id="1461544"/>
    <lineage>
        <taxon>Eukaryota</taxon>
        <taxon>Viridiplantae</taxon>
        <taxon>Chlorophyta</taxon>
        <taxon>Chloropicophyceae</taxon>
        <taxon>Chloropicales</taxon>
        <taxon>Chloropicaceae</taxon>
        <taxon>Chloropicon</taxon>
    </lineage>
</organism>
<dbReference type="InterPro" id="IPR001539">
    <property type="entry name" value="Peptidase_U32"/>
</dbReference>
<dbReference type="InterPro" id="IPR051454">
    <property type="entry name" value="RNA/ubiquinone_mod_enzymes"/>
</dbReference>
<gene>
    <name evidence="3" type="ORF">HKI87_01g02150</name>
</gene>
<protein>
    <submittedName>
        <fullName evidence="3">Peptidase</fullName>
    </submittedName>
</protein>
<feature type="compositionally biased region" description="Basic residues" evidence="1">
    <location>
        <begin position="935"/>
        <end position="946"/>
    </location>
</feature>
<sequence length="946" mass="102222">MAGRVWAMRWPRTALVSVRRSSASAPRPTVARRASSSKTAAQQQHQQQQPGAEGDLRRRVKPEVLAPVGGWDQLKAAVASGADAVYFGVTDGRSVNGSFNARARASNFEYGELGDVVDFLKAYGVKGFACVNVLVFENELDRVADCLRELERAGVDAVIVQDFGVMRLAREVAPGLKVHASTQSSVCSAPGARHARSLGAERVVLGRELSLGEIARVSRELDDAPELEVFVHGALCVSYSGQCFSSEAWGGRSANRGQCAQACRLEYGMIVDGRLNSLSDLTYLLSPQDLAALDLVPDLMDAGVTSLKIEGRLKGPEYVAATTRAYREAVDAAWEGREAAWDEERRSSLAQLFARGQDSTFDGLSQGFLVPDHQKVVIGRSPRHRGVYIGVVASVNRSRGTVCIEMADHPSRRELKPSDGLVFDKGRARQEEAGGTIVQVIRRREGLVEVGFRRRAVDLGSVEEGDLVWRNKDPALEREIRKTVASGLDSRKDGRRVPVDVEVSGREGEPLEIRIAAQGQSASAKTELTLEAARNQGLTADSVARTIGELGGTGWRLEAGSLSFLCEPNLFIPQGEVKKARREAVRRLEEACSAAPDRASDAGGAQVTGSILNVGDRIGVPPPASSIGGAGDPGSAWVANPNMVVLCRSPNQVDPLLGLDHVREIILDFLSMDGLKESVARVTEAGKTVVVALPRIQKPGEENLLKSMAKLSDHLLVRSTAQLETLSEVAPGKTLYGDFSLNVANSLTASDLLLRYPSLARITPTHDLNARQITEMTEKLEGAHGKMEVILHHHLPIFHTEHCVFCRFLSDGSSKADCGQPCEQHSVHLRDSLGAEHLVLADQGCRNTVFNAAAQSGAAFLGGFLRSGIGTYRIELADEREREVAGIVESYHDLLCGRMSAEDLLEFLEKVPDSNGRAQGVTAGSLEVKKDRSKASMKKTAHQSRR</sequence>
<name>A0AAX4NXQ7_9CHLO</name>
<dbReference type="Pfam" id="PF01136">
    <property type="entry name" value="Peptidase_U32"/>
    <property type="match status" value="2"/>
</dbReference>
<dbReference type="AlphaFoldDB" id="A0AAX4NXQ7"/>
<evidence type="ECO:0000313" key="3">
    <source>
        <dbReference type="EMBL" id="WZN58691.1"/>
    </source>
</evidence>
<evidence type="ECO:0000313" key="4">
    <source>
        <dbReference type="Proteomes" id="UP001472866"/>
    </source>
</evidence>
<accession>A0AAX4NXQ7</accession>
<dbReference type="InterPro" id="IPR020988">
    <property type="entry name" value="Pept_U32_collagenase"/>
</dbReference>